<dbReference type="InterPro" id="IPR029063">
    <property type="entry name" value="SAM-dependent_MTases_sf"/>
</dbReference>
<dbReference type="GO" id="GO:0004483">
    <property type="term" value="F:methyltransferase cap1 activity"/>
    <property type="evidence" value="ECO:0007669"/>
    <property type="project" value="UniProtKB-ARBA"/>
</dbReference>
<dbReference type="GO" id="GO:0005737">
    <property type="term" value="C:cytoplasm"/>
    <property type="evidence" value="ECO:0007669"/>
    <property type="project" value="TreeGrafter"/>
</dbReference>
<dbReference type="PANTHER" id="PTHR16121:SF2">
    <property type="entry name" value="CAP-SPECIFIC MRNA (NUCLEOSIDE-2'-O-)-METHYLTRANSFERASE 2"/>
    <property type="match status" value="1"/>
</dbReference>
<dbReference type="InterPro" id="IPR050851">
    <property type="entry name" value="mRNA_Cap_2O-Ribose_MeTrfase"/>
</dbReference>
<dbReference type="Pfam" id="PF01728">
    <property type="entry name" value="FtsJ"/>
    <property type="match status" value="1"/>
</dbReference>
<gene>
    <name evidence="9" type="ORF">OCBIM_22001585mg</name>
</gene>
<dbReference type="InterPro" id="IPR002877">
    <property type="entry name" value="RNA_MeTrfase_FtsJ_dom"/>
</dbReference>
<dbReference type="SUPFAM" id="SSF53335">
    <property type="entry name" value="S-adenosyl-L-methionine-dependent methyltransferases"/>
    <property type="match status" value="1"/>
</dbReference>
<evidence type="ECO:0000313" key="9">
    <source>
        <dbReference type="EMBL" id="KOF94518.1"/>
    </source>
</evidence>
<evidence type="ECO:0000259" key="8">
    <source>
        <dbReference type="PROSITE" id="PS51614"/>
    </source>
</evidence>
<evidence type="ECO:0000256" key="7">
    <source>
        <dbReference type="PROSITE-ProRule" id="PRU00946"/>
    </source>
</evidence>
<dbReference type="EMBL" id="KQ416946">
    <property type="protein sequence ID" value="KOF94518.1"/>
    <property type="molecule type" value="Genomic_DNA"/>
</dbReference>
<evidence type="ECO:0000256" key="1">
    <source>
        <dbReference type="ARBA" id="ARBA00012770"/>
    </source>
</evidence>
<dbReference type="AlphaFoldDB" id="A0A0L8HZ49"/>
<proteinExistence type="predicted"/>
<evidence type="ECO:0000256" key="4">
    <source>
        <dbReference type="ARBA" id="ARBA00022679"/>
    </source>
</evidence>
<evidence type="ECO:0000256" key="2">
    <source>
        <dbReference type="ARBA" id="ARBA00021134"/>
    </source>
</evidence>
<dbReference type="STRING" id="37653.A0A0L8HZ49"/>
<dbReference type="InterPro" id="IPR025807">
    <property type="entry name" value="Adrift-typ_MeTrfase"/>
</dbReference>
<dbReference type="Gene3D" id="3.40.50.12760">
    <property type="match status" value="2"/>
</dbReference>
<keyword evidence="3 7" id="KW-0489">Methyltransferase</keyword>
<comment type="catalytic activity">
    <reaction evidence="6">
        <text>a 5'-end (N(7)-methyl 5'-triphosphoguanosine)-(2'-O-methyl-ribonucleoside)-(ribonucleotide) in mRNA + S-adenosyl-L-methionine = a 5'-end (N(7)-methyl 5'-triphosphoguanosine)-(2'-O-methyl-ribonucleoside)-(2'-O-methyl-ribonucleotide) in mRNA + S-adenosyl-L-homocysteine + H(+)</text>
        <dbReference type="Rhea" id="RHEA:67024"/>
        <dbReference type="Rhea" id="RHEA-COMP:17169"/>
        <dbReference type="Rhea" id="RHEA-COMP:17170"/>
        <dbReference type="ChEBI" id="CHEBI:15378"/>
        <dbReference type="ChEBI" id="CHEBI:57856"/>
        <dbReference type="ChEBI" id="CHEBI:59789"/>
        <dbReference type="ChEBI" id="CHEBI:167612"/>
        <dbReference type="ChEBI" id="CHEBI:167614"/>
        <dbReference type="EC" id="2.1.1.296"/>
    </reaction>
</comment>
<dbReference type="PROSITE" id="PS51614">
    <property type="entry name" value="SAM_MT_ADRIFT"/>
    <property type="match status" value="1"/>
</dbReference>
<evidence type="ECO:0000256" key="3">
    <source>
        <dbReference type="ARBA" id="ARBA00022603"/>
    </source>
</evidence>
<sequence length="794" mass="89549">MQGNGVRETTALVVVPSKNRGAYTVVASSRSRVEWKGAIAGNGGEGPVEVVEKWSGVSSVRVVDGMEVECRGSSDVEMVVRGRGSRLHAIVIDRIVDGIDVVMEMDAIVCLGGVTVNEAGVAFGDAGTLCAKWHAHTTNTHLGGSVCGNLRYQIRPELCTQAWCKFMEILSTYSVVDLKSKKLNSVHLCEAPGSFITCLNHFLFTHGFTGKWQWMASTLNPYYEGNNLGNMIADDRFIRATLPHWQFCDGTGDLLDKNNCNHLCKTTHNMEIPKLVTADGSIDCQNNPSMQESIVSQLHYCETFAALKLLGKGGSFVIKFFTMFENNTIGLMYLLVKFFEQVNVFKPATSKAGNSEVYVVCLNFLGLKVCPQEDFLTNLECLIFNQSTFDGDIWNMSSVPPSFIEEHINCCRLFHSLQQSAIQRNLSLFKEIPEGYHYKRLNVLRDRCFRDYMSHYKISPLQNGSTVVNAHDKYVYGKTFQSINFQYKHEGSFAERMDNLNLSWRDRLKLIDVSKYKPTNDYAFVMKDASRKRLAKNNLKFLSGKPLSVIRNSRLCNPKLIELLNGILDNCDLTNTNDDFDQEVIADLSTTMQRLFTGHCSSICCLAEDFDFFSKLQIQDLKIFGREEENKSHQQLTLIVNVTSPTTLLGKGEILDKMLLLTKVSFALQKLKADDNLLLLTHSFLTRFSAGLLLLAYDCFQKIAIFPTPCAGTLKQLVLLSDFTSCPGYIAKYLQVLVQTYERHGSSQERDVLEIVPMKILNKDVEFFSELMKSNENLLKCFIFTKLNWEKEHV</sequence>
<dbReference type="GO" id="GO:0006370">
    <property type="term" value="P:7-methylguanosine mRNA capping"/>
    <property type="evidence" value="ECO:0007669"/>
    <property type="project" value="TreeGrafter"/>
</dbReference>
<dbReference type="GO" id="GO:0032259">
    <property type="term" value="P:methylation"/>
    <property type="evidence" value="ECO:0007669"/>
    <property type="project" value="UniProtKB-KW"/>
</dbReference>
<feature type="binding site" evidence="7">
    <location>
        <position position="279"/>
    </location>
    <ligand>
        <name>S-adenosyl-L-methionine</name>
        <dbReference type="ChEBI" id="CHEBI:59789"/>
    </ligand>
</feature>
<accession>A0A0L8HZ49</accession>
<keyword evidence="5 7" id="KW-0949">S-adenosyl-L-methionine</keyword>
<evidence type="ECO:0000256" key="5">
    <source>
        <dbReference type="ARBA" id="ARBA00022691"/>
    </source>
</evidence>
<dbReference type="OrthoDB" id="429597at2759"/>
<evidence type="ECO:0000256" key="6">
    <source>
        <dbReference type="ARBA" id="ARBA00049477"/>
    </source>
</evidence>
<dbReference type="EC" id="2.1.1.296" evidence="1"/>
<feature type="active site" description="Proton acceptor" evidence="7">
    <location>
        <position position="319"/>
    </location>
</feature>
<feature type="binding site" evidence="7">
    <location>
        <position position="212"/>
    </location>
    <ligand>
        <name>S-adenosyl-L-methionine</name>
        <dbReference type="ChEBI" id="CHEBI:59789"/>
    </ligand>
</feature>
<name>A0A0L8HZ49_OCTBM</name>
<protein>
    <recommendedName>
        <fullName evidence="2">Cap-specific mRNA (nucleoside-2'-O-)-methyltransferase 2</fullName>
        <ecNumber evidence="1">2.1.1.296</ecNumber>
    </recommendedName>
</protein>
<keyword evidence="4 7" id="KW-0808">Transferase</keyword>
<organism evidence="9">
    <name type="scientific">Octopus bimaculoides</name>
    <name type="common">California two-spotted octopus</name>
    <dbReference type="NCBI Taxonomy" id="37653"/>
    <lineage>
        <taxon>Eukaryota</taxon>
        <taxon>Metazoa</taxon>
        <taxon>Spiralia</taxon>
        <taxon>Lophotrochozoa</taxon>
        <taxon>Mollusca</taxon>
        <taxon>Cephalopoda</taxon>
        <taxon>Coleoidea</taxon>
        <taxon>Octopodiformes</taxon>
        <taxon>Octopoda</taxon>
        <taxon>Incirrata</taxon>
        <taxon>Octopodidae</taxon>
        <taxon>Octopus</taxon>
    </lineage>
</organism>
<feature type="domain" description="Adrift-type SAM-dependent 2'-O-MTase" evidence="8">
    <location>
        <begin position="157"/>
        <end position="366"/>
    </location>
</feature>
<feature type="binding site" evidence="7">
    <location>
        <position position="193"/>
    </location>
    <ligand>
        <name>S-adenosyl-L-methionine</name>
        <dbReference type="ChEBI" id="CHEBI:59789"/>
    </ligand>
</feature>
<dbReference type="GO" id="GO:0005634">
    <property type="term" value="C:nucleus"/>
    <property type="evidence" value="ECO:0007669"/>
    <property type="project" value="TreeGrafter"/>
</dbReference>
<dbReference type="GO" id="GO:0120550">
    <property type="term" value="F:methyltransferase cap2 activity"/>
    <property type="evidence" value="ECO:0007669"/>
    <property type="project" value="UniProtKB-EC"/>
</dbReference>
<reference evidence="9" key="1">
    <citation type="submission" date="2015-07" db="EMBL/GenBank/DDBJ databases">
        <title>MeaNS - Measles Nucleotide Surveillance Program.</title>
        <authorList>
            <person name="Tran T."/>
            <person name="Druce J."/>
        </authorList>
    </citation>
    <scope>NUCLEOTIDE SEQUENCE</scope>
    <source>
        <strain evidence="9">UCB-OBI-ISO-001</strain>
        <tissue evidence="9">Gonad</tissue>
    </source>
</reference>
<dbReference type="PANTHER" id="PTHR16121">
    <property type="entry name" value="CAP-SPECIFIC MRNA (NUCLEOSIDE-2'-O-)-METHYLTRANSFERASE 1-RELATED"/>
    <property type="match status" value="1"/>
</dbReference>